<evidence type="ECO:0000313" key="5">
    <source>
        <dbReference type="EMBL" id="BBB91965.1"/>
    </source>
</evidence>
<accession>A0A348ALL7</accession>
<dbReference type="EC" id="3.5.1.-" evidence="5"/>
<evidence type="ECO:0000256" key="1">
    <source>
        <dbReference type="ARBA" id="ARBA00004613"/>
    </source>
</evidence>
<keyword evidence="6" id="KW-1185">Reference proteome</keyword>
<dbReference type="OrthoDB" id="9778320at2"/>
<proteinExistence type="predicted"/>
<keyword evidence="3" id="KW-1133">Transmembrane helix</keyword>
<dbReference type="EMBL" id="AP018449">
    <property type="protein sequence ID" value="BBB91965.1"/>
    <property type="molecule type" value="Genomic_DNA"/>
</dbReference>
<dbReference type="CDD" id="cd10918">
    <property type="entry name" value="CE4_NodB_like_5s_6s"/>
    <property type="match status" value="1"/>
</dbReference>
<dbReference type="PANTHER" id="PTHR34216:SF3">
    <property type="entry name" value="POLY-BETA-1,6-N-ACETYL-D-GLUCOSAMINE N-DEACETYLASE"/>
    <property type="match status" value="1"/>
</dbReference>
<keyword evidence="5" id="KW-0378">Hydrolase</keyword>
<sequence length="276" mass="31486">MNRTFLGVIIVCGLVTFGIIGIYFYVYGETDDLSSGIPVLNYHGVEDNVNNPLALEIKDFEDQMAYLHTKGYTAITPDQLLDYLSAGKKLPDKPVLITFDDGYANNYTNAYPILKKYGFTAVFFLITDVIGHDPWYMNWDQVKEMRQQGFQFGSHTLSHADLTKVPVAQVNLQLVKSREGIEWRLNTPVRYLAYPGGAYDSQIEKLVLQAGYKAAFSVKFGRVQKGGNLLALERIPLFKSRWTFLDFYLRLNFTKAMGKIKAVKDRYICGRELSRR</sequence>
<gene>
    <name evidence="5" type="primary">pgaB_3</name>
    <name evidence="5" type="ORF">MAMMFC1_02650</name>
</gene>
<dbReference type="RefSeq" id="WP_126308918.1">
    <property type="nucleotide sequence ID" value="NZ_AP018449.1"/>
</dbReference>
<protein>
    <submittedName>
        <fullName evidence="5">Poly-beta-1,6-N-acetyl-D-glucosamine N-deacetylase</fullName>
        <ecNumber evidence="5">3.5.1.-</ecNumber>
    </submittedName>
</protein>
<comment type="subcellular location">
    <subcellularLocation>
        <location evidence="1">Secreted</location>
    </subcellularLocation>
</comment>
<dbReference type="Pfam" id="PF01522">
    <property type="entry name" value="Polysacc_deac_1"/>
    <property type="match status" value="1"/>
</dbReference>
<keyword evidence="3" id="KW-0812">Transmembrane</keyword>
<dbReference type="GO" id="GO:0005576">
    <property type="term" value="C:extracellular region"/>
    <property type="evidence" value="ECO:0007669"/>
    <property type="project" value="UniProtKB-SubCell"/>
</dbReference>
<dbReference type="InterPro" id="IPR051398">
    <property type="entry name" value="Polysacch_Deacetylase"/>
</dbReference>
<dbReference type="KEGG" id="mana:MAMMFC1_02650"/>
<evidence type="ECO:0000313" key="6">
    <source>
        <dbReference type="Proteomes" id="UP000276437"/>
    </source>
</evidence>
<dbReference type="GO" id="GO:0005975">
    <property type="term" value="P:carbohydrate metabolic process"/>
    <property type="evidence" value="ECO:0007669"/>
    <property type="project" value="InterPro"/>
</dbReference>
<dbReference type="InterPro" id="IPR002509">
    <property type="entry name" value="NODB_dom"/>
</dbReference>
<dbReference type="PANTHER" id="PTHR34216">
    <property type="match status" value="1"/>
</dbReference>
<feature type="transmembrane region" description="Helical" evidence="3">
    <location>
        <begin position="6"/>
        <end position="26"/>
    </location>
</feature>
<keyword evidence="3" id="KW-0472">Membrane</keyword>
<reference evidence="5 6" key="1">
    <citation type="journal article" date="2018" name="Int. J. Syst. Evol. Microbiol.">
        <title>Methylomusa anaerophila gen. nov., sp. nov., an anaerobic methanol-utilizing bacterium isolated from a microbial fuel cell.</title>
        <authorList>
            <person name="Amano N."/>
            <person name="Yamamuro A."/>
            <person name="Miyahara M."/>
            <person name="Kouzuma A."/>
            <person name="Abe T."/>
            <person name="Watanabe K."/>
        </authorList>
    </citation>
    <scope>NUCLEOTIDE SEQUENCE [LARGE SCALE GENOMIC DNA]</scope>
    <source>
        <strain evidence="5 6">MMFC1</strain>
    </source>
</reference>
<dbReference type="Gene3D" id="3.20.20.370">
    <property type="entry name" value="Glycoside hydrolase/deacetylase"/>
    <property type="match status" value="1"/>
</dbReference>
<dbReference type="AlphaFoldDB" id="A0A348ALL7"/>
<name>A0A348ALL7_9FIRM</name>
<organism evidence="5 6">
    <name type="scientific">Methylomusa anaerophila</name>
    <dbReference type="NCBI Taxonomy" id="1930071"/>
    <lineage>
        <taxon>Bacteria</taxon>
        <taxon>Bacillati</taxon>
        <taxon>Bacillota</taxon>
        <taxon>Negativicutes</taxon>
        <taxon>Selenomonadales</taxon>
        <taxon>Sporomusaceae</taxon>
        <taxon>Methylomusa</taxon>
    </lineage>
</organism>
<dbReference type="SUPFAM" id="SSF88713">
    <property type="entry name" value="Glycoside hydrolase/deacetylase"/>
    <property type="match status" value="1"/>
</dbReference>
<evidence type="ECO:0000256" key="3">
    <source>
        <dbReference type="SAM" id="Phobius"/>
    </source>
</evidence>
<dbReference type="InterPro" id="IPR011330">
    <property type="entry name" value="Glyco_hydro/deAcase_b/a-brl"/>
</dbReference>
<dbReference type="GO" id="GO:0016810">
    <property type="term" value="F:hydrolase activity, acting on carbon-nitrogen (but not peptide) bonds"/>
    <property type="evidence" value="ECO:0007669"/>
    <property type="project" value="InterPro"/>
</dbReference>
<dbReference type="PROSITE" id="PS51677">
    <property type="entry name" value="NODB"/>
    <property type="match status" value="1"/>
</dbReference>
<evidence type="ECO:0000256" key="2">
    <source>
        <dbReference type="ARBA" id="ARBA00022729"/>
    </source>
</evidence>
<evidence type="ECO:0000259" key="4">
    <source>
        <dbReference type="PROSITE" id="PS51677"/>
    </source>
</evidence>
<keyword evidence="2" id="KW-0732">Signal</keyword>
<dbReference type="Proteomes" id="UP000276437">
    <property type="component" value="Chromosome"/>
</dbReference>
<feature type="domain" description="NodB homology" evidence="4">
    <location>
        <begin position="93"/>
        <end position="276"/>
    </location>
</feature>